<reference evidence="1 2" key="1">
    <citation type="submission" date="2024-09" db="EMBL/GenBank/DDBJ databases">
        <authorList>
            <person name="Sun Q."/>
            <person name="Mori K."/>
        </authorList>
    </citation>
    <scope>NUCLEOTIDE SEQUENCE [LARGE SCALE GENOMIC DNA]</scope>
    <source>
        <strain evidence="1 2">JCM 3143</strain>
    </source>
</reference>
<dbReference type="Proteomes" id="UP001589532">
    <property type="component" value="Unassembled WGS sequence"/>
</dbReference>
<keyword evidence="2" id="KW-1185">Reference proteome</keyword>
<evidence type="ECO:0000313" key="2">
    <source>
        <dbReference type="Proteomes" id="UP001589532"/>
    </source>
</evidence>
<accession>A0ABV5S450</accession>
<dbReference type="EMBL" id="JBHMBW010000015">
    <property type="protein sequence ID" value="MFB9625361.1"/>
    <property type="molecule type" value="Genomic_DNA"/>
</dbReference>
<evidence type="ECO:0000313" key="1">
    <source>
        <dbReference type="EMBL" id="MFB9625361.1"/>
    </source>
</evidence>
<gene>
    <name evidence="1" type="ORF">ACFFSA_19915</name>
</gene>
<name>A0ABV5S450_9ACTN</name>
<protein>
    <submittedName>
        <fullName evidence="1">Uncharacterized protein</fullName>
    </submittedName>
</protein>
<dbReference type="RefSeq" id="WP_344994622.1">
    <property type="nucleotide sequence ID" value="NZ_BAAAXV010000008.1"/>
</dbReference>
<organism evidence="1 2">
    <name type="scientific">Nonomuraea helvata</name>
    <dbReference type="NCBI Taxonomy" id="37484"/>
    <lineage>
        <taxon>Bacteria</taxon>
        <taxon>Bacillati</taxon>
        <taxon>Actinomycetota</taxon>
        <taxon>Actinomycetes</taxon>
        <taxon>Streptosporangiales</taxon>
        <taxon>Streptosporangiaceae</taxon>
        <taxon>Nonomuraea</taxon>
    </lineage>
</organism>
<comment type="caution">
    <text evidence="1">The sequence shown here is derived from an EMBL/GenBank/DDBJ whole genome shotgun (WGS) entry which is preliminary data.</text>
</comment>
<proteinExistence type="predicted"/>
<sequence>MKIGFVPGAADLTLQVDPAMAEPYKLSFDGVLPEVRPVTDGVVVDFPRSFHVGDRRHGGQIVLNAAEPWAVEVQGRTSRVNADLRGLWLAGIDLQGGVEHVHVDLPEPHGRVPVRVAGGAADLTFRRPAGVPVRLAVAGGSTRLTIGEQQFASAKPKYVFTDPGFEESEDRYDILIAGGTDALTLA</sequence>